<gene>
    <name evidence="1" type="ORF">GHYDROH2_15400</name>
</gene>
<evidence type="ECO:0000313" key="2">
    <source>
        <dbReference type="Proteomes" id="UP001144352"/>
    </source>
</evidence>
<comment type="caution">
    <text evidence="1">The sequence shown here is derived from an EMBL/GenBank/DDBJ whole genome shotgun (WGS) entry which is preliminary data.</text>
</comment>
<dbReference type="Proteomes" id="UP001144352">
    <property type="component" value="Unassembled WGS sequence"/>
</dbReference>
<keyword evidence="2" id="KW-1185">Reference proteome</keyword>
<organism evidence="1 2">
    <name type="scientific">Geobacter hydrogenophilus</name>
    <dbReference type="NCBI Taxonomy" id="40983"/>
    <lineage>
        <taxon>Bacteria</taxon>
        <taxon>Pseudomonadati</taxon>
        <taxon>Thermodesulfobacteriota</taxon>
        <taxon>Desulfuromonadia</taxon>
        <taxon>Geobacterales</taxon>
        <taxon>Geobacteraceae</taxon>
        <taxon>Geobacter</taxon>
    </lineage>
</organism>
<proteinExistence type="predicted"/>
<dbReference type="EMBL" id="BSDS01000001">
    <property type="protein sequence ID" value="GLI38039.1"/>
    <property type="molecule type" value="Genomic_DNA"/>
</dbReference>
<evidence type="ECO:0000313" key="1">
    <source>
        <dbReference type="EMBL" id="GLI38039.1"/>
    </source>
</evidence>
<dbReference type="RefSeq" id="WP_214186203.1">
    <property type="nucleotide sequence ID" value="NZ_BSDS01000001.1"/>
</dbReference>
<accession>A0A9W6LCR5</accession>
<reference evidence="1" key="1">
    <citation type="submission" date="2022-12" db="EMBL/GenBank/DDBJ databases">
        <title>Reference genome sequencing for broad-spectrum identification of bacterial and archaeal isolates by mass spectrometry.</title>
        <authorList>
            <person name="Sekiguchi Y."/>
            <person name="Tourlousse D.M."/>
        </authorList>
    </citation>
    <scope>NUCLEOTIDE SEQUENCE</scope>
    <source>
        <strain evidence="1">H2</strain>
    </source>
</reference>
<protein>
    <submittedName>
        <fullName evidence="1">Uncharacterized protein</fullName>
    </submittedName>
</protein>
<name>A0A9W6LCR5_9BACT</name>
<sequence length="61" mass="6896">MEHETKTCTVCGNDFTPGVERTPYEEAGEWLAAELWNDAGTLCPQCLDNRAKLAMMYVIDR</sequence>
<dbReference type="AlphaFoldDB" id="A0A9W6LCR5"/>